<comment type="subcellular location">
    <subcellularLocation>
        <location evidence="1">Cell inner membrane</location>
    </subcellularLocation>
</comment>
<dbReference type="PANTHER" id="PTHR30024:SF7">
    <property type="entry name" value="NITRATE_NITRITE BINDING PROTEIN NRTA"/>
    <property type="match status" value="1"/>
</dbReference>
<keyword evidence="6" id="KW-0472">Membrane</keyword>
<dbReference type="SUPFAM" id="SSF53850">
    <property type="entry name" value="Periplasmic binding protein-like II"/>
    <property type="match status" value="1"/>
</dbReference>
<dbReference type="EMBL" id="BMMM01000032">
    <property type="protein sequence ID" value="GGN95124.1"/>
    <property type="molecule type" value="Genomic_DNA"/>
</dbReference>
<dbReference type="Proteomes" id="UP000600365">
    <property type="component" value="Unassembled WGS sequence"/>
</dbReference>
<protein>
    <submittedName>
        <fullName evidence="8">Nitrate transporter component, NrtA</fullName>
    </submittedName>
</protein>
<gene>
    <name evidence="8" type="ORF">GCM10011579_095320</name>
</gene>
<dbReference type="InterPro" id="IPR044527">
    <property type="entry name" value="NrtA/CpmA_ABC-bd_dom"/>
</dbReference>
<evidence type="ECO:0000256" key="1">
    <source>
        <dbReference type="ARBA" id="ARBA00004533"/>
    </source>
</evidence>
<proteinExistence type="predicted"/>
<evidence type="ECO:0000256" key="2">
    <source>
        <dbReference type="ARBA" id="ARBA00022448"/>
    </source>
</evidence>
<feature type="region of interest" description="Disordered" evidence="7">
    <location>
        <begin position="415"/>
        <end position="434"/>
    </location>
</feature>
<organism evidence="8 9">
    <name type="scientific">Streptomyces albiflavescens</name>
    <dbReference type="NCBI Taxonomy" id="1623582"/>
    <lineage>
        <taxon>Bacteria</taxon>
        <taxon>Bacillati</taxon>
        <taxon>Actinomycetota</taxon>
        <taxon>Actinomycetes</taxon>
        <taxon>Kitasatosporales</taxon>
        <taxon>Streptomycetaceae</taxon>
        <taxon>Streptomyces</taxon>
    </lineage>
</organism>
<keyword evidence="2" id="KW-0813">Transport</keyword>
<dbReference type="CDD" id="cd13553">
    <property type="entry name" value="PBP2_NrtA_CpmA_like"/>
    <property type="match status" value="1"/>
</dbReference>
<evidence type="ECO:0000256" key="7">
    <source>
        <dbReference type="SAM" id="MobiDB-lite"/>
    </source>
</evidence>
<dbReference type="AlphaFoldDB" id="A0A917YGH3"/>
<evidence type="ECO:0000256" key="3">
    <source>
        <dbReference type="ARBA" id="ARBA00022475"/>
    </source>
</evidence>
<evidence type="ECO:0000256" key="4">
    <source>
        <dbReference type="ARBA" id="ARBA00022519"/>
    </source>
</evidence>
<keyword evidence="4" id="KW-0997">Cell inner membrane</keyword>
<evidence type="ECO:0000256" key="6">
    <source>
        <dbReference type="ARBA" id="ARBA00023136"/>
    </source>
</evidence>
<dbReference type="Gene3D" id="3.40.190.10">
    <property type="entry name" value="Periplasmic binding protein-like II"/>
    <property type="match status" value="2"/>
</dbReference>
<evidence type="ECO:0000256" key="5">
    <source>
        <dbReference type="ARBA" id="ARBA00022729"/>
    </source>
</evidence>
<dbReference type="GO" id="GO:0005886">
    <property type="term" value="C:plasma membrane"/>
    <property type="evidence" value="ECO:0007669"/>
    <property type="project" value="UniProtKB-SubCell"/>
</dbReference>
<name>A0A917YGH3_9ACTN</name>
<comment type="caution">
    <text evidence="8">The sequence shown here is derived from an EMBL/GenBank/DDBJ whole genome shotgun (WGS) entry which is preliminary data.</text>
</comment>
<feature type="compositionally biased region" description="Basic and acidic residues" evidence="7">
    <location>
        <begin position="425"/>
        <end position="434"/>
    </location>
</feature>
<reference evidence="8 9" key="1">
    <citation type="journal article" date="2014" name="Int. J. Syst. Evol. Microbiol.">
        <title>Complete genome sequence of Corynebacterium casei LMG S-19264T (=DSM 44701T), isolated from a smear-ripened cheese.</title>
        <authorList>
            <consortium name="US DOE Joint Genome Institute (JGI-PGF)"/>
            <person name="Walter F."/>
            <person name="Albersmeier A."/>
            <person name="Kalinowski J."/>
            <person name="Ruckert C."/>
        </authorList>
    </citation>
    <scope>NUCLEOTIDE SEQUENCE [LARGE SCALE GENOMIC DNA]</scope>
    <source>
        <strain evidence="8 9">CGMCC 4.7111</strain>
    </source>
</reference>
<dbReference type="PANTHER" id="PTHR30024">
    <property type="entry name" value="ALIPHATIC SULFONATES-BINDING PROTEIN-RELATED"/>
    <property type="match status" value="1"/>
</dbReference>
<evidence type="ECO:0000313" key="9">
    <source>
        <dbReference type="Proteomes" id="UP000600365"/>
    </source>
</evidence>
<accession>A0A917YGH3</accession>
<sequence>MCVIYALDTRAISLPQCGRTFLAMENNLGRRGFLRLSGTAALTASLGTAALTACGSSDKKSTSAKPGRKVRLGFIALTDCAPLVMAKELGYFAERDLDVELIKQASWPATRDNLLNGQIDAAHALFSLPLSVASKIAGTGSTDLKIAMVLNNNGQAITLKKDFADAGYADLKAARGLLEKKSPTLAMTFPGGTHDTWLRYWLKATKADLSKVKIVPIPPPQMVANMKVGNMDGYCVGEPWNAVAVQQDIGFTHITTQDIWQHHPEKALVTNATFASQKKDVLVDVMGAVLKAAKWLDDLDNRAEAAKTIGSPQYVKAPAKDIAGRLLGTYELGADLGEKKFSGDQMMFFRDGKTPAPRRGHAIWFLSQYQRFGLVKGDLPYTKIADEIILRDLYEEVAKKEGIDVPGDDMSPFHVKLDGTTFDPAKPKEEAKRK</sequence>
<evidence type="ECO:0000313" key="8">
    <source>
        <dbReference type="EMBL" id="GGN95124.1"/>
    </source>
</evidence>
<keyword evidence="5" id="KW-0732">Signal</keyword>
<keyword evidence="9" id="KW-1185">Reference proteome</keyword>
<dbReference type="Pfam" id="PF13379">
    <property type="entry name" value="NMT1_2"/>
    <property type="match status" value="1"/>
</dbReference>
<keyword evidence="3" id="KW-1003">Cell membrane</keyword>